<dbReference type="SFLD" id="SFLDG01132">
    <property type="entry name" value="C1.5.3:_5'-Nucleotidase_Like"/>
    <property type="match status" value="1"/>
</dbReference>
<protein>
    <submittedName>
        <fullName evidence="1">Pyrimidine 5'-nucleotidase</fullName>
    </submittedName>
</protein>
<dbReference type="AlphaFoldDB" id="A0A6H1UC85"/>
<sequence>MTPLLERDIYLFDLDNTLYQPKEQLIEQIIVRMRDSVAKQMQVSKQHAYDLCEEYYRLYGGTLRGIQLHHPELDLNSISFEAHHVDLQNVQQQPALQQALRDNSKTRYVFTNSPRPYAERVLQHLGLSNYFNGIFSVEQTDYQMKPDPFAFERICNHFSFQPQQAVMFDDQPSNLATAKEMGMRTVLVNRNDLDEHSACYRTEQLPNFIDALNSTATPSSKKT</sequence>
<dbReference type="PANTHER" id="PTHR12725:SF117">
    <property type="entry name" value="HALOACID DEHALOGENASE-LIKE HYDROLASE"/>
    <property type="match status" value="1"/>
</dbReference>
<gene>
    <name evidence="1" type="ORF">HER31_07375</name>
</gene>
<evidence type="ECO:0000313" key="2">
    <source>
        <dbReference type="Proteomes" id="UP000501602"/>
    </source>
</evidence>
<dbReference type="EMBL" id="CP051180">
    <property type="protein sequence ID" value="QIZ76707.1"/>
    <property type="molecule type" value="Genomic_DNA"/>
</dbReference>
<organism evidence="1 2">
    <name type="scientific">Ferrimonas lipolytica</name>
    <dbReference type="NCBI Taxonomy" id="2724191"/>
    <lineage>
        <taxon>Bacteria</taxon>
        <taxon>Pseudomonadati</taxon>
        <taxon>Pseudomonadota</taxon>
        <taxon>Gammaproteobacteria</taxon>
        <taxon>Alteromonadales</taxon>
        <taxon>Ferrimonadaceae</taxon>
        <taxon>Ferrimonas</taxon>
    </lineage>
</organism>
<dbReference type="Gene3D" id="3.40.50.1000">
    <property type="entry name" value="HAD superfamily/HAD-like"/>
    <property type="match status" value="1"/>
</dbReference>
<dbReference type="NCBIfam" id="TIGR01993">
    <property type="entry name" value="Pyr-5-nucltdase"/>
    <property type="match status" value="1"/>
</dbReference>
<dbReference type="KEGG" id="fes:HER31_07375"/>
<name>A0A6H1UC85_9GAMM</name>
<dbReference type="SFLD" id="SFLDS00003">
    <property type="entry name" value="Haloacid_Dehalogenase"/>
    <property type="match status" value="1"/>
</dbReference>
<accession>A0A6H1UC85</accession>
<dbReference type="SUPFAM" id="SSF56784">
    <property type="entry name" value="HAD-like"/>
    <property type="match status" value="1"/>
</dbReference>
<evidence type="ECO:0000313" key="1">
    <source>
        <dbReference type="EMBL" id="QIZ76707.1"/>
    </source>
</evidence>
<dbReference type="Pfam" id="PF00702">
    <property type="entry name" value="Hydrolase"/>
    <property type="match status" value="1"/>
</dbReference>
<dbReference type="InterPro" id="IPR023214">
    <property type="entry name" value="HAD_sf"/>
</dbReference>
<dbReference type="NCBIfam" id="TIGR01509">
    <property type="entry name" value="HAD-SF-IA-v3"/>
    <property type="match status" value="1"/>
</dbReference>
<dbReference type="InterPro" id="IPR010237">
    <property type="entry name" value="Pyr-5-nucltdase"/>
</dbReference>
<dbReference type="SFLD" id="SFLDG01129">
    <property type="entry name" value="C1.5:_HAD__Beta-PGM__Phosphata"/>
    <property type="match status" value="1"/>
</dbReference>
<dbReference type="InterPro" id="IPR036412">
    <property type="entry name" value="HAD-like_sf"/>
</dbReference>
<dbReference type="PANTHER" id="PTHR12725">
    <property type="entry name" value="HALOACID DEHALOGENASE-LIKE HYDROLASE"/>
    <property type="match status" value="1"/>
</dbReference>
<reference evidence="1 2" key="1">
    <citation type="submission" date="2020-04" db="EMBL/GenBank/DDBJ databases">
        <title>Ferrimonas sp. S7 isolated from sea water.</title>
        <authorList>
            <person name="Bae S.S."/>
            <person name="Baek K."/>
        </authorList>
    </citation>
    <scope>NUCLEOTIDE SEQUENCE [LARGE SCALE GENOMIC DNA]</scope>
    <source>
        <strain evidence="1 2">S7</strain>
    </source>
</reference>
<dbReference type="RefSeq" id="WP_168659968.1">
    <property type="nucleotide sequence ID" value="NZ_CP051180.1"/>
</dbReference>
<dbReference type="Proteomes" id="UP000501602">
    <property type="component" value="Chromosome"/>
</dbReference>
<proteinExistence type="predicted"/>
<dbReference type="InterPro" id="IPR006439">
    <property type="entry name" value="HAD-SF_hydro_IA"/>
</dbReference>
<dbReference type="Gene3D" id="1.10.150.450">
    <property type="match status" value="1"/>
</dbReference>
<keyword evidence="2" id="KW-1185">Reference proteome</keyword>